<evidence type="ECO:0000313" key="1">
    <source>
        <dbReference type="EMBL" id="KAF2805082.1"/>
    </source>
</evidence>
<organism evidence="1">
    <name type="scientific">Mytilinidion resinicola</name>
    <dbReference type="NCBI Taxonomy" id="574789"/>
    <lineage>
        <taxon>Eukaryota</taxon>
        <taxon>Fungi</taxon>
        <taxon>Dikarya</taxon>
        <taxon>Ascomycota</taxon>
        <taxon>Pezizomycotina</taxon>
        <taxon>Dothideomycetes</taxon>
        <taxon>Pleosporomycetidae</taxon>
        <taxon>Mytilinidiales</taxon>
        <taxon>Mytilinidiaceae</taxon>
        <taxon>Mytilinidion</taxon>
    </lineage>
</organism>
<reference evidence="3" key="3">
    <citation type="submission" date="2025-04" db="UniProtKB">
        <authorList>
            <consortium name="RefSeq"/>
        </authorList>
    </citation>
    <scope>IDENTIFICATION</scope>
    <source>
        <strain evidence="3">CBS 304.34</strain>
    </source>
</reference>
<sequence>MTSLYANRRYFTSIRPGSGNRTLLNVNTATSAFFKPISVTDFERNLEHEEGRPKHYSRRQVERLLRGKVLRIAYERPQLAGKPDPDLDHHRLKVFQNFGQSPPSQIFTNKQTGTKINVQAGYRECGIELKYPNWPHVNVGIPGAKDSKTGGLWIPGELLEIVPNQFVGETLSKTHNSDMMKHALRKPFESVNYIFNEGLYFLEISPDRVKSGMLMLWSR</sequence>
<dbReference type="Proteomes" id="UP000504636">
    <property type="component" value="Unplaced"/>
</dbReference>
<dbReference type="OrthoDB" id="3800091at2759"/>
<accession>A0A6A6Y8E3</accession>
<dbReference type="SUPFAM" id="SSF101690">
    <property type="entry name" value="PAZ domain"/>
    <property type="match status" value="1"/>
</dbReference>
<proteinExistence type="predicted"/>
<dbReference type="PANTHER" id="PTHR22891">
    <property type="entry name" value="EUKARYOTIC TRANSLATION INITIATION FACTOR 2C"/>
    <property type="match status" value="1"/>
</dbReference>
<evidence type="ECO:0000313" key="2">
    <source>
        <dbReference type="Proteomes" id="UP000504636"/>
    </source>
</evidence>
<keyword evidence="2" id="KW-1185">Reference proteome</keyword>
<reference evidence="1 3" key="1">
    <citation type="journal article" date="2020" name="Stud. Mycol.">
        <title>101 Dothideomycetes genomes: a test case for predicting lifestyles and emergence of pathogens.</title>
        <authorList>
            <person name="Haridas S."/>
            <person name="Albert R."/>
            <person name="Binder M."/>
            <person name="Bloem J."/>
            <person name="Labutti K."/>
            <person name="Salamov A."/>
            <person name="Andreopoulos B."/>
            <person name="Baker S."/>
            <person name="Barry K."/>
            <person name="Bills G."/>
            <person name="Bluhm B."/>
            <person name="Cannon C."/>
            <person name="Castanera R."/>
            <person name="Culley D."/>
            <person name="Daum C."/>
            <person name="Ezra D."/>
            <person name="Gonzalez J."/>
            <person name="Henrissat B."/>
            <person name="Kuo A."/>
            <person name="Liang C."/>
            <person name="Lipzen A."/>
            <person name="Lutzoni F."/>
            <person name="Magnuson J."/>
            <person name="Mondo S."/>
            <person name="Nolan M."/>
            <person name="Ohm R."/>
            <person name="Pangilinan J."/>
            <person name="Park H.-J."/>
            <person name="Ramirez L."/>
            <person name="Alfaro M."/>
            <person name="Sun H."/>
            <person name="Tritt A."/>
            <person name="Yoshinaga Y."/>
            <person name="Zwiers L.-H."/>
            <person name="Turgeon B."/>
            <person name="Goodwin S."/>
            <person name="Spatafora J."/>
            <person name="Crous P."/>
            <person name="Grigoriev I."/>
        </authorList>
    </citation>
    <scope>NUCLEOTIDE SEQUENCE</scope>
    <source>
        <strain evidence="1 3">CBS 304.34</strain>
    </source>
</reference>
<dbReference type="AlphaFoldDB" id="A0A6A6Y8E3"/>
<protein>
    <submittedName>
        <fullName evidence="1 3">Uncharacterized protein</fullName>
    </submittedName>
</protein>
<dbReference type="Gene3D" id="2.170.260.10">
    <property type="entry name" value="paz domain"/>
    <property type="match status" value="1"/>
</dbReference>
<gene>
    <name evidence="1 3" type="ORF">BDZ99DRAFT_112736</name>
</gene>
<evidence type="ECO:0000313" key="3">
    <source>
        <dbReference type="RefSeq" id="XP_033572046.1"/>
    </source>
</evidence>
<dbReference type="InterPro" id="IPR036085">
    <property type="entry name" value="PAZ_dom_sf"/>
</dbReference>
<reference evidence="3" key="2">
    <citation type="submission" date="2020-04" db="EMBL/GenBank/DDBJ databases">
        <authorList>
            <consortium name="NCBI Genome Project"/>
        </authorList>
    </citation>
    <scope>NUCLEOTIDE SEQUENCE</scope>
    <source>
        <strain evidence="3">CBS 304.34</strain>
    </source>
</reference>
<dbReference type="EMBL" id="MU003710">
    <property type="protein sequence ID" value="KAF2805082.1"/>
    <property type="molecule type" value="Genomic_DNA"/>
</dbReference>
<dbReference type="RefSeq" id="XP_033572046.1">
    <property type="nucleotide sequence ID" value="XM_033712436.1"/>
</dbReference>
<dbReference type="GeneID" id="54453329"/>
<name>A0A6A6Y8E3_9PEZI</name>